<dbReference type="PANTHER" id="PTHR43833:SF9">
    <property type="entry name" value="POTASSIUM CHANNEL PROTEIN YUGO-RELATED"/>
    <property type="match status" value="1"/>
</dbReference>
<feature type="non-terminal residue" evidence="5">
    <location>
        <position position="1"/>
    </location>
</feature>
<dbReference type="SUPFAM" id="SSF51735">
    <property type="entry name" value="NAD(P)-binding Rossmann-fold domains"/>
    <property type="match status" value="1"/>
</dbReference>
<feature type="transmembrane region" description="Helical" evidence="2">
    <location>
        <begin position="46"/>
        <end position="67"/>
    </location>
</feature>
<feature type="domain" description="RCK N-terminal" evidence="3">
    <location>
        <begin position="128"/>
        <end position="210"/>
    </location>
</feature>
<dbReference type="InterPro" id="IPR003148">
    <property type="entry name" value="RCK_N"/>
</dbReference>
<proteinExistence type="predicted"/>
<dbReference type="InterPro" id="IPR036291">
    <property type="entry name" value="NAD(P)-bd_dom_sf"/>
</dbReference>
<dbReference type="Gene3D" id="3.40.50.720">
    <property type="entry name" value="NAD(P)-binding Rossmann-like Domain"/>
    <property type="match status" value="1"/>
</dbReference>
<organism evidence="5">
    <name type="scientific">marine metagenome</name>
    <dbReference type="NCBI Taxonomy" id="408172"/>
    <lineage>
        <taxon>unclassified sequences</taxon>
        <taxon>metagenomes</taxon>
        <taxon>ecological metagenomes</taxon>
    </lineage>
</organism>
<dbReference type="GO" id="GO:0006813">
    <property type="term" value="P:potassium ion transport"/>
    <property type="evidence" value="ECO:0007669"/>
    <property type="project" value="InterPro"/>
</dbReference>
<comment type="subcellular location">
    <subcellularLocation>
        <location evidence="1">Cell membrane</location>
        <topology evidence="1">Multi-pass membrane protein</topology>
    </subcellularLocation>
</comment>
<dbReference type="PANTHER" id="PTHR43833">
    <property type="entry name" value="POTASSIUM CHANNEL PROTEIN 2-RELATED-RELATED"/>
    <property type="match status" value="1"/>
</dbReference>
<evidence type="ECO:0000313" key="5">
    <source>
        <dbReference type="EMBL" id="SVD81579.1"/>
    </source>
</evidence>
<evidence type="ECO:0000256" key="1">
    <source>
        <dbReference type="ARBA" id="ARBA00004651"/>
    </source>
</evidence>
<gene>
    <name evidence="5" type="ORF">METZ01_LOCUS434433</name>
</gene>
<dbReference type="InterPro" id="IPR050721">
    <property type="entry name" value="Trk_Ktr_HKT_K-transport"/>
</dbReference>
<dbReference type="SUPFAM" id="SSF81324">
    <property type="entry name" value="Voltage-gated potassium channels"/>
    <property type="match status" value="1"/>
</dbReference>
<keyword evidence="2" id="KW-0812">Transmembrane</keyword>
<keyword evidence="2" id="KW-0472">Membrane</keyword>
<dbReference type="GO" id="GO:0005886">
    <property type="term" value="C:plasma membrane"/>
    <property type="evidence" value="ECO:0007669"/>
    <property type="project" value="UniProtKB-SubCell"/>
</dbReference>
<dbReference type="PRINTS" id="PR00169">
    <property type="entry name" value="KCHANNEL"/>
</dbReference>
<evidence type="ECO:0000259" key="4">
    <source>
        <dbReference type="Pfam" id="PF07885"/>
    </source>
</evidence>
<dbReference type="Pfam" id="PF07885">
    <property type="entry name" value="Ion_trans_2"/>
    <property type="match status" value="1"/>
</dbReference>
<evidence type="ECO:0000259" key="3">
    <source>
        <dbReference type="Pfam" id="PF02254"/>
    </source>
</evidence>
<reference evidence="5" key="1">
    <citation type="submission" date="2018-05" db="EMBL/GenBank/DDBJ databases">
        <authorList>
            <person name="Lanie J.A."/>
            <person name="Ng W.-L."/>
            <person name="Kazmierczak K.M."/>
            <person name="Andrzejewski T.M."/>
            <person name="Davidsen T.M."/>
            <person name="Wayne K.J."/>
            <person name="Tettelin H."/>
            <person name="Glass J.I."/>
            <person name="Rusch D."/>
            <person name="Podicherti R."/>
            <person name="Tsui H.-C.T."/>
            <person name="Winkler M.E."/>
        </authorList>
    </citation>
    <scope>NUCLEOTIDE SEQUENCE</scope>
</reference>
<feature type="domain" description="Potassium channel" evidence="4">
    <location>
        <begin position="15"/>
        <end position="70"/>
    </location>
</feature>
<feature type="non-terminal residue" evidence="5">
    <location>
        <position position="264"/>
    </location>
</feature>
<dbReference type="EMBL" id="UINC01175119">
    <property type="protein sequence ID" value="SVD81579.1"/>
    <property type="molecule type" value="Genomic_DNA"/>
</dbReference>
<sequence length="264" mass="30061">WFFEYVLTGNPDSAFNNLFSSLWWTVQTVTTLGYGDLAPVTLGGQLFGIVVVSAGLVQLALIISLVSDRLVAFRSTKARGLSDVQMKNHILICSDDMGFINRILEENEPFVKQERIVLVCPFEEHPLLSETRFRDLPWVSGESYRYKILQKANADQAFIAYVAFRDDSHSLMTVMQIEQLSQGEVITMAQFQGHGKRQLFEEIGCDHALDPYRLLVPMMVSAFASKGAPWWIRQLIMRGDYSRYDSIVQKGSPTLENHELHDDY</sequence>
<dbReference type="Pfam" id="PF02254">
    <property type="entry name" value="TrkA_N"/>
    <property type="match status" value="1"/>
</dbReference>
<dbReference type="AlphaFoldDB" id="A0A382YF34"/>
<evidence type="ECO:0000256" key="2">
    <source>
        <dbReference type="SAM" id="Phobius"/>
    </source>
</evidence>
<keyword evidence="2" id="KW-1133">Transmembrane helix</keyword>
<dbReference type="Gene3D" id="1.10.287.70">
    <property type="match status" value="1"/>
</dbReference>
<accession>A0A382YF34</accession>
<evidence type="ECO:0008006" key="6">
    <source>
        <dbReference type="Google" id="ProtNLM"/>
    </source>
</evidence>
<protein>
    <recommendedName>
        <fullName evidence="6">Potassium channel domain-containing protein</fullName>
    </recommendedName>
</protein>
<name>A0A382YF34_9ZZZZ</name>
<dbReference type="InterPro" id="IPR013099">
    <property type="entry name" value="K_chnl_dom"/>
</dbReference>